<feature type="transmembrane region" description="Helical" evidence="1">
    <location>
        <begin position="135"/>
        <end position="157"/>
    </location>
</feature>
<keyword evidence="4" id="KW-1185">Reference proteome</keyword>
<gene>
    <name evidence="3" type="ORF">CLV31_11277</name>
</gene>
<feature type="transmembrane region" description="Helical" evidence="1">
    <location>
        <begin position="197"/>
        <end position="217"/>
    </location>
</feature>
<keyword evidence="1" id="KW-1133">Transmembrane helix</keyword>
<dbReference type="InterPro" id="IPR018402">
    <property type="entry name" value="Mal/Na_symporter_MadM_N"/>
</dbReference>
<protein>
    <submittedName>
        <fullName evidence="3">Malonate transporter MadM subunit</fullName>
    </submittedName>
</protein>
<dbReference type="NCBIfam" id="TIGR00808">
    <property type="entry name" value="malonate_madM"/>
    <property type="match status" value="1"/>
</dbReference>
<evidence type="ECO:0000259" key="2">
    <source>
        <dbReference type="Pfam" id="PF03818"/>
    </source>
</evidence>
<dbReference type="AlphaFoldDB" id="A0A326RQ91"/>
<proteinExistence type="predicted"/>
<dbReference type="Proteomes" id="UP000248917">
    <property type="component" value="Unassembled WGS sequence"/>
</dbReference>
<evidence type="ECO:0000256" key="1">
    <source>
        <dbReference type="SAM" id="Phobius"/>
    </source>
</evidence>
<dbReference type="Pfam" id="PF03818">
    <property type="entry name" value="MadM"/>
    <property type="match status" value="1"/>
</dbReference>
<name>A0A326RQ91_9BACT</name>
<dbReference type="GO" id="GO:0044668">
    <property type="term" value="F:sodium:malonate symporter activity"/>
    <property type="evidence" value="ECO:0007669"/>
    <property type="project" value="InterPro"/>
</dbReference>
<dbReference type="EMBL" id="QKTX01000012">
    <property type="protein sequence ID" value="PZV80310.1"/>
    <property type="molecule type" value="Genomic_DNA"/>
</dbReference>
<keyword evidence="1" id="KW-0812">Transmembrane</keyword>
<feature type="transmembrane region" description="Helical" evidence="1">
    <location>
        <begin position="229"/>
        <end position="252"/>
    </location>
</feature>
<keyword evidence="1" id="KW-0472">Membrane</keyword>
<dbReference type="RefSeq" id="WP_111393876.1">
    <property type="nucleotide sequence ID" value="NZ_QKTX01000012.1"/>
</dbReference>
<dbReference type="InterPro" id="IPR004691">
    <property type="entry name" value="Mal/Na_symporter_MadM"/>
</dbReference>
<dbReference type="OrthoDB" id="4964461at2"/>
<feature type="transmembrane region" description="Helical" evidence="1">
    <location>
        <begin position="163"/>
        <end position="185"/>
    </location>
</feature>
<feature type="domain" description="Malonate/sodium symporter MadM subunit N-terminal" evidence="2">
    <location>
        <begin position="5"/>
        <end position="251"/>
    </location>
</feature>
<feature type="transmembrane region" description="Helical" evidence="1">
    <location>
        <begin position="41"/>
        <end position="60"/>
    </location>
</feature>
<evidence type="ECO:0000313" key="4">
    <source>
        <dbReference type="Proteomes" id="UP000248917"/>
    </source>
</evidence>
<sequence>MEALLKLIDKNGLIVAFLLVGLLTWATDVFSKRVLSSKIPGSAIAIFMALVFGYLGGWIAEGEKGLADLKLFQGLSLLGGSMFRDFAIVSTAIGANFFLIRKSGLLGLISLVLGISVFFIGGVVLAWLMGFRDAVSLCTIGAGACTYIVGPVTGGALGASSEVIALSIGAGVVKTIAVTIFTPILAKKIGLDSPGAAMAFGGIMGTSSGVAAGLAATDPKLVPYGAVTATFYTGLGCLVCPSLFYLILNWLVA</sequence>
<reference evidence="3 4" key="1">
    <citation type="submission" date="2018-06" db="EMBL/GenBank/DDBJ databases">
        <title>Genomic Encyclopedia of Archaeal and Bacterial Type Strains, Phase II (KMG-II): from individual species to whole genera.</title>
        <authorList>
            <person name="Goeker M."/>
        </authorList>
    </citation>
    <scope>NUCLEOTIDE SEQUENCE [LARGE SCALE GENOMIC DNA]</scope>
    <source>
        <strain evidence="3 4">T4</strain>
    </source>
</reference>
<feature type="transmembrane region" description="Helical" evidence="1">
    <location>
        <begin position="106"/>
        <end position="128"/>
    </location>
</feature>
<evidence type="ECO:0000313" key="3">
    <source>
        <dbReference type="EMBL" id="PZV80310.1"/>
    </source>
</evidence>
<organism evidence="3 4">
    <name type="scientific">Algoriphagus aquaeductus</name>
    <dbReference type="NCBI Taxonomy" id="475299"/>
    <lineage>
        <taxon>Bacteria</taxon>
        <taxon>Pseudomonadati</taxon>
        <taxon>Bacteroidota</taxon>
        <taxon>Cytophagia</taxon>
        <taxon>Cytophagales</taxon>
        <taxon>Cyclobacteriaceae</taxon>
        <taxon>Algoriphagus</taxon>
    </lineage>
</organism>
<accession>A0A326RQ91</accession>
<feature type="transmembrane region" description="Helical" evidence="1">
    <location>
        <begin position="81"/>
        <end position="100"/>
    </location>
</feature>
<comment type="caution">
    <text evidence="3">The sequence shown here is derived from an EMBL/GenBank/DDBJ whole genome shotgun (WGS) entry which is preliminary data.</text>
</comment>